<keyword evidence="6" id="KW-0094">Blood coagulation</keyword>
<feature type="region of interest" description="Disordered" evidence="9">
    <location>
        <begin position="114"/>
        <end position="136"/>
    </location>
</feature>
<comment type="subunit">
    <text evidence="8">Heterohexamer; disulfide linked. Contains 2 sets of 3 non-identical chains (alpha, beta and gamma). The 2 heterotrimers are in head to head conformation with the N-termini in a small central domain.</text>
</comment>
<proteinExistence type="predicted"/>
<protein>
    <recommendedName>
        <fullName evidence="10">Fibrinogen alpha/beta/gamma chain coiled coil domain-containing protein</fullName>
    </recommendedName>
</protein>
<keyword evidence="2" id="KW-0964">Secreted</keyword>
<dbReference type="Ensembl" id="ENSPMGT00000007160.1">
    <property type="protein sequence ID" value="ENSPMGP00000006731.1"/>
    <property type="gene ID" value="ENSPMGG00000005635.1"/>
</dbReference>
<dbReference type="InterPro" id="IPR037579">
    <property type="entry name" value="FIB_ANG-like"/>
</dbReference>
<dbReference type="Gene3D" id="1.20.5.50">
    <property type="match status" value="1"/>
</dbReference>
<dbReference type="GO" id="GO:0042730">
    <property type="term" value="P:fibrinolysis"/>
    <property type="evidence" value="ECO:0007669"/>
    <property type="project" value="TreeGrafter"/>
</dbReference>
<sequence length="136" mass="14904">ALSLPTVCLTLSQNGRQSLSRTDRKKSHCGGGRGGRGGRGGGRGRGGGETHLPLCADEDWVSRCPSGCRVQGLILDHETKVENKLRRICKTVKTYKDEAEKTMATTARTYHRLRERLESATGTNADRPRLNQTDPD</sequence>
<evidence type="ECO:0000256" key="3">
    <source>
        <dbReference type="ARBA" id="ARBA00022696"/>
    </source>
</evidence>
<keyword evidence="12" id="KW-1185">Reference proteome</keyword>
<evidence type="ECO:0000256" key="7">
    <source>
        <dbReference type="ARBA" id="ARBA00023157"/>
    </source>
</evidence>
<dbReference type="GO" id="GO:0034116">
    <property type="term" value="P:positive regulation of heterotypic cell-cell adhesion"/>
    <property type="evidence" value="ECO:0007669"/>
    <property type="project" value="TreeGrafter"/>
</dbReference>
<feature type="region of interest" description="Disordered" evidence="9">
    <location>
        <begin position="18"/>
        <end position="50"/>
    </location>
</feature>
<dbReference type="Pfam" id="PF08702">
    <property type="entry name" value="Fib_alpha"/>
    <property type="match status" value="1"/>
</dbReference>
<evidence type="ECO:0000313" key="11">
    <source>
        <dbReference type="Ensembl" id="ENSPMGP00000006731.1"/>
    </source>
</evidence>
<feature type="compositionally biased region" description="Polar residues" evidence="9">
    <location>
        <begin position="120"/>
        <end position="136"/>
    </location>
</feature>
<reference evidence="11" key="2">
    <citation type="submission" date="2025-09" db="UniProtKB">
        <authorList>
            <consortium name="Ensembl"/>
        </authorList>
    </citation>
    <scope>IDENTIFICATION</scope>
</reference>
<evidence type="ECO:0000256" key="4">
    <source>
        <dbReference type="ARBA" id="ARBA00022729"/>
    </source>
</evidence>
<evidence type="ECO:0000256" key="8">
    <source>
        <dbReference type="ARBA" id="ARBA00025974"/>
    </source>
</evidence>
<organism evidence="11 12">
    <name type="scientific">Periophthalmus magnuspinnatus</name>
    <dbReference type="NCBI Taxonomy" id="409849"/>
    <lineage>
        <taxon>Eukaryota</taxon>
        <taxon>Metazoa</taxon>
        <taxon>Chordata</taxon>
        <taxon>Craniata</taxon>
        <taxon>Vertebrata</taxon>
        <taxon>Euteleostomi</taxon>
        <taxon>Actinopterygii</taxon>
        <taxon>Neopterygii</taxon>
        <taxon>Teleostei</taxon>
        <taxon>Neoteleostei</taxon>
        <taxon>Acanthomorphata</taxon>
        <taxon>Gobiaria</taxon>
        <taxon>Gobiiformes</taxon>
        <taxon>Gobioidei</taxon>
        <taxon>Gobiidae</taxon>
        <taxon>Oxudercinae</taxon>
        <taxon>Periophthalmus</taxon>
    </lineage>
</organism>
<evidence type="ECO:0000256" key="1">
    <source>
        <dbReference type="ARBA" id="ARBA00004613"/>
    </source>
</evidence>
<evidence type="ECO:0000259" key="10">
    <source>
        <dbReference type="Pfam" id="PF08702"/>
    </source>
</evidence>
<evidence type="ECO:0000256" key="5">
    <source>
        <dbReference type="ARBA" id="ARBA00023054"/>
    </source>
</evidence>
<evidence type="ECO:0000256" key="2">
    <source>
        <dbReference type="ARBA" id="ARBA00022525"/>
    </source>
</evidence>
<reference evidence="11" key="1">
    <citation type="submission" date="2025-08" db="UniProtKB">
        <authorList>
            <consortium name="Ensembl"/>
        </authorList>
    </citation>
    <scope>IDENTIFICATION</scope>
</reference>
<dbReference type="GO" id="GO:0051258">
    <property type="term" value="P:protein polymerization"/>
    <property type="evidence" value="ECO:0007669"/>
    <property type="project" value="InterPro"/>
</dbReference>
<dbReference type="SUPFAM" id="SSF58010">
    <property type="entry name" value="Fibrinogen coiled-coil and central regions"/>
    <property type="match status" value="1"/>
</dbReference>
<keyword evidence="5" id="KW-0175">Coiled coil</keyword>
<dbReference type="PANTHER" id="PTHR47221:SF6">
    <property type="entry name" value="FIBRINOGEN ALPHA CHAIN"/>
    <property type="match status" value="1"/>
</dbReference>
<evidence type="ECO:0000313" key="12">
    <source>
        <dbReference type="Proteomes" id="UP000261520"/>
    </source>
</evidence>
<comment type="subcellular location">
    <subcellularLocation>
        <location evidence="1">Secreted</location>
    </subcellularLocation>
</comment>
<accession>A0A3B3ZQX0</accession>
<keyword evidence="7" id="KW-1015">Disulfide bond</keyword>
<keyword evidence="3" id="KW-0356">Hemostasis</keyword>
<dbReference type="GO" id="GO:0005201">
    <property type="term" value="F:extracellular matrix structural constituent"/>
    <property type="evidence" value="ECO:0007669"/>
    <property type="project" value="TreeGrafter"/>
</dbReference>
<dbReference type="STRING" id="409849.ENSPMGP00000006731"/>
<dbReference type="GO" id="GO:0030674">
    <property type="term" value="F:protein-macromolecule adaptor activity"/>
    <property type="evidence" value="ECO:0007669"/>
    <property type="project" value="TreeGrafter"/>
</dbReference>
<evidence type="ECO:0000256" key="6">
    <source>
        <dbReference type="ARBA" id="ARBA00023084"/>
    </source>
</evidence>
<dbReference type="GO" id="GO:0072377">
    <property type="term" value="P:blood coagulation, common pathway"/>
    <property type="evidence" value="ECO:0007669"/>
    <property type="project" value="TreeGrafter"/>
</dbReference>
<dbReference type="GO" id="GO:0005102">
    <property type="term" value="F:signaling receptor binding"/>
    <property type="evidence" value="ECO:0007669"/>
    <property type="project" value="InterPro"/>
</dbReference>
<name>A0A3B3ZQX0_9GOBI</name>
<dbReference type="PANTHER" id="PTHR47221">
    <property type="entry name" value="FIBRINOGEN ALPHA CHAIN"/>
    <property type="match status" value="1"/>
</dbReference>
<evidence type="ECO:0000256" key="9">
    <source>
        <dbReference type="SAM" id="MobiDB-lite"/>
    </source>
</evidence>
<feature type="compositionally biased region" description="Gly residues" evidence="9">
    <location>
        <begin position="29"/>
        <end position="49"/>
    </location>
</feature>
<feature type="domain" description="Fibrinogen alpha/beta/gamma chain coiled coil" evidence="10">
    <location>
        <begin position="52"/>
        <end position="123"/>
    </location>
</feature>
<keyword evidence="4" id="KW-0732">Signal</keyword>
<dbReference type="GO" id="GO:0005577">
    <property type="term" value="C:fibrinogen complex"/>
    <property type="evidence" value="ECO:0007669"/>
    <property type="project" value="InterPro"/>
</dbReference>
<dbReference type="GO" id="GO:0070527">
    <property type="term" value="P:platelet aggregation"/>
    <property type="evidence" value="ECO:0007669"/>
    <property type="project" value="TreeGrafter"/>
</dbReference>
<dbReference type="InterPro" id="IPR012290">
    <property type="entry name" value="Fibrinogen_a/b/g_coil_dom"/>
</dbReference>
<dbReference type="Proteomes" id="UP000261520">
    <property type="component" value="Unplaced"/>
</dbReference>
<dbReference type="AlphaFoldDB" id="A0A3B3ZQX0"/>